<proteinExistence type="inferred from homology"/>
<evidence type="ECO:0000256" key="1">
    <source>
        <dbReference type="ARBA" id="ARBA00007320"/>
    </source>
</evidence>
<feature type="domain" description="Large ribosomal subunit protein uL15/eL18" evidence="4">
    <location>
        <begin position="22"/>
        <end position="88"/>
    </location>
</feature>
<keyword evidence="3" id="KW-0687">Ribonucleoprotein</keyword>
<dbReference type="NCBIfam" id="TIGR01071">
    <property type="entry name" value="rplO_bact"/>
    <property type="match status" value="1"/>
</dbReference>
<dbReference type="EMBL" id="UOGB01000090">
    <property type="protein sequence ID" value="VAX17672.1"/>
    <property type="molecule type" value="Genomic_DNA"/>
</dbReference>
<dbReference type="PANTHER" id="PTHR12934:SF11">
    <property type="entry name" value="LARGE RIBOSOMAL SUBUNIT PROTEIN UL15M"/>
    <property type="match status" value="1"/>
</dbReference>
<comment type="similarity">
    <text evidence="1">Belongs to the universal ribosomal protein uL15 family.</text>
</comment>
<organism evidence="5">
    <name type="scientific">hydrothermal vent metagenome</name>
    <dbReference type="NCBI Taxonomy" id="652676"/>
    <lineage>
        <taxon>unclassified sequences</taxon>
        <taxon>metagenomes</taxon>
        <taxon>ecological metagenomes</taxon>
    </lineage>
</organism>
<keyword evidence="2 5" id="KW-0689">Ribosomal protein</keyword>
<dbReference type="Gene3D" id="3.100.10.10">
    <property type="match status" value="1"/>
</dbReference>
<protein>
    <submittedName>
        <fullName evidence="5">LSU ribosomal protein L15p (L27Ae)</fullName>
    </submittedName>
</protein>
<dbReference type="GO" id="GO:0022625">
    <property type="term" value="C:cytosolic large ribosomal subunit"/>
    <property type="evidence" value="ECO:0007669"/>
    <property type="project" value="TreeGrafter"/>
</dbReference>
<dbReference type="InterPro" id="IPR036227">
    <property type="entry name" value="Ribosomal_uL15/eL18_sf"/>
</dbReference>
<dbReference type="PROSITE" id="PS00475">
    <property type="entry name" value="RIBOSOMAL_L15"/>
    <property type="match status" value="1"/>
</dbReference>
<evidence type="ECO:0000313" key="5">
    <source>
        <dbReference type="EMBL" id="VAX17672.1"/>
    </source>
</evidence>
<reference evidence="5" key="1">
    <citation type="submission" date="2018-06" db="EMBL/GenBank/DDBJ databases">
        <authorList>
            <person name="Zhirakovskaya E."/>
        </authorList>
    </citation>
    <scope>NUCLEOTIDE SEQUENCE</scope>
</reference>
<dbReference type="GO" id="GO:0003735">
    <property type="term" value="F:structural constituent of ribosome"/>
    <property type="evidence" value="ECO:0007669"/>
    <property type="project" value="InterPro"/>
</dbReference>
<accession>A0A3B1BNU1</accession>
<evidence type="ECO:0000259" key="4">
    <source>
        <dbReference type="Pfam" id="PF00828"/>
    </source>
</evidence>
<dbReference type="PANTHER" id="PTHR12934">
    <property type="entry name" value="50S RIBOSOMAL PROTEIN L15"/>
    <property type="match status" value="1"/>
</dbReference>
<dbReference type="AlphaFoldDB" id="A0A3B1BNU1"/>
<gene>
    <name evidence="5" type="ORF">MNBD_NITROSPINAE03-1752</name>
</gene>
<name>A0A3B1BNU1_9ZZZZ</name>
<dbReference type="InterPro" id="IPR001196">
    <property type="entry name" value="Ribosomal_uL15_CS"/>
</dbReference>
<evidence type="ECO:0000256" key="2">
    <source>
        <dbReference type="ARBA" id="ARBA00022980"/>
    </source>
</evidence>
<dbReference type="InterPro" id="IPR005749">
    <property type="entry name" value="Ribosomal_uL15_bac-type"/>
</dbReference>
<evidence type="ECO:0000256" key="3">
    <source>
        <dbReference type="ARBA" id="ARBA00023274"/>
    </source>
</evidence>
<dbReference type="Pfam" id="PF00828">
    <property type="entry name" value="Ribosomal_L27A"/>
    <property type="match status" value="1"/>
</dbReference>
<dbReference type="GO" id="GO:0006412">
    <property type="term" value="P:translation"/>
    <property type="evidence" value="ECO:0007669"/>
    <property type="project" value="InterPro"/>
</dbReference>
<dbReference type="SUPFAM" id="SSF52080">
    <property type="entry name" value="Ribosomal proteins L15p and L18e"/>
    <property type="match status" value="1"/>
</dbReference>
<dbReference type="InterPro" id="IPR021131">
    <property type="entry name" value="Ribosomal_uL15/eL18"/>
</dbReference>
<sequence length="91" mass="10015">MPLARRLPKFGFTNIFREEIEVVNLDTLAKLDIEGEITPEALVERGVIRANRKLKVLGRGDVDKAITVKAARFSKTAAQKLEKAGGKALVI</sequence>